<name>A0A5K7YYK8_9BACT</name>
<evidence type="ECO:0000256" key="1">
    <source>
        <dbReference type="ARBA" id="ARBA00022723"/>
    </source>
</evidence>
<dbReference type="EMBL" id="AP021875">
    <property type="protein sequence ID" value="BBO74466.1"/>
    <property type="molecule type" value="Genomic_DNA"/>
</dbReference>
<organism evidence="6 7">
    <name type="scientific">Desulfosarcina widdelii</name>
    <dbReference type="NCBI Taxonomy" id="947919"/>
    <lineage>
        <taxon>Bacteria</taxon>
        <taxon>Pseudomonadati</taxon>
        <taxon>Thermodesulfobacteriota</taxon>
        <taxon>Desulfobacteria</taxon>
        <taxon>Desulfobacterales</taxon>
        <taxon>Desulfosarcinaceae</taxon>
        <taxon>Desulfosarcina</taxon>
    </lineage>
</organism>
<reference evidence="6 7" key="1">
    <citation type="submission" date="2019-11" db="EMBL/GenBank/DDBJ databases">
        <title>Comparative genomics of hydrocarbon-degrading Desulfosarcina strains.</title>
        <authorList>
            <person name="Watanabe M."/>
            <person name="Kojima H."/>
            <person name="Fukui M."/>
        </authorList>
    </citation>
    <scope>NUCLEOTIDE SEQUENCE [LARGE SCALE GENOMIC DNA]</scope>
    <source>
        <strain evidence="6 7">PP31</strain>
    </source>
</reference>
<evidence type="ECO:0000256" key="4">
    <source>
        <dbReference type="ARBA" id="ARBA00023014"/>
    </source>
</evidence>
<evidence type="ECO:0000313" key="6">
    <source>
        <dbReference type="EMBL" id="BBO74466.1"/>
    </source>
</evidence>
<dbReference type="GO" id="GO:0051536">
    <property type="term" value="F:iron-sulfur cluster binding"/>
    <property type="evidence" value="ECO:0007669"/>
    <property type="project" value="UniProtKB-KW"/>
</dbReference>
<sequence>MRKTLEEIGIDSSRVQMFNLSSAMAPEFARIAREMTETVSELGLLTDS</sequence>
<evidence type="ECO:0000256" key="3">
    <source>
        <dbReference type="ARBA" id="ARBA00023004"/>
    </source>
</evidence>
<keyword evidence="2" id="KW-0560">Oxidoreductase</keyword>
<dbReference type="Proteomes" id="UP000427769">
    <property type="component" value="Chromosome"/>
</dbReference>
<feature type="domain" description="F420-non-reducing hydrogenase iron-sulfur subunit D" evidence="5">
    <location>
        <begin position="1"/>
        <end position="43"/>
    </location>
</feature>
<gene>
    <name evidence="6" type="ORF">DSCW_18830</name>
</gene>
<dbReference type="Pfam" id="PF02662">
    <property type="entry name" value="FlpD"/>
    <property type="match status" value="1"/>
</dbReference>
<dbReference type="KEGG" id="dwd:DSCW_18830"/>
<keyword evidence="3" id="KW-0408">Iron</keyword>
<dbReference type="AlphaFoldDB" id="A0A5K7YYK8"/>
<dbReference type="InterPro" id="IPR003813">
    <property type="entry name" value="MvhD/FlpD"/>
</dbReference>
<keyword evidence="1" id="KW-0479">Metal-binding</keyword>
<evidence type="ECO:0000313" key="7">
    <source>
        <dbReference type="Proteomes" id="UP000427769"/>
    </source>
</evidence>
<accession>A0A5K7YYK8</accession>
<protein>
    <recommendedName>
        <fullName evidence="5">F420-non-reducing hydrogenase iron-sulfur subunit D domain-containing protein</fullName>
    </recommendedName>
</protein>
<dbReference type="GO" id="GO:0016491">
    <property type="term" value="F:oxidoreductase activity"/>
    <property type="evidence" value="ECO:0007669"/>
    <property type="project" value="UniProtKB-KW"/>
</dbReference>
<evidence type="ECO:0000259" key="5">
    <source>
        <dbReference type="Pfam" id="PF02662"/>
    </source>
</evidence>
<proteinExistence type="predicted"/>
<keyword evidence="7" id="KW-1185">Reference proteome</keyword>
<evidence type="ECO:0000256" key="2">
    <source>
        <dbReference type="ARBA" id="ARBA00023002"/>
    </source>
</evidence>
<dbReference type="GO" id="GO:0046872">
    <property type="term" value="F:metal ion binding"/>
    <property type="evidence" value="ECO:0007669"/>
    <property type="project" value="UniProtKB-KW"/>
</dbReference>
<keyword evidence="4" id="KW-0411">Iron-sulfur</keyword>